<protein>
    <recommendedName>
        <fullName evidence="3">HicB_like antitoxin of toxin-antitoxin system</fullName>
    </recommendedName>
</protein>
<evidence type="ECO:0000313" key="2">
    <source>
        <dbReference type="Proteomes" id="UP000183687"/>
    </source>
</evidence>
<name>A0AB38A4V2_9ACTN</name>
<sequence length="82" mass="9332">MFELNIVKRILSDKFVAYYPVFDHGGMSMDDIYNEKRIEEGITAMLDAAQAKGLNLLELKQASESIAKVVENKLKDRLHDDS</sequence>
<reference evidence="1 2" key="1">
    <citation type="submission" date="2016-10" db="EMBL/GenBank/DDBJ databases">
        <authorList>
            <person name="Varghese N."/>
            <person name="Submissions S."/>
        </authorList>
    </citation>
    <scope>NUCLEOTIDE SEQUENCE [LARGE SCALE GENOMIC DNA]</scope>
    <source>
        <strain evidence="1 2">DSM 20586</strain>
    </source>
</reference>
<dbReference type="Proteomes" id="UP000183687">
    <property type="component" value="Unassembled WGS sequence"/>
</dbReference>
<organism evidence="1 2">
    <name type="scientific">Atopobium minutum</name>
    <dbReference type="NCBI Taxonomy" id="1381"/>
    <lineage>
        <taxon>Bacteria</taxon>
        <taxon>Bacillati</taxon>
        <taxon>Actinomycetota</taxon>
        <taxon>Coriobacteriia</taxon>
        <taxon>Coriobacteriales</taxon>
        <taxon>Atopobiaceae</taxon>
        <taxon>Atopobium</taxon>
    </lineage>
</organism>
<proteinExistence type="predicted"/>
<gene>
    <name evidence="1" type="ORF">SAMN04489746_0227</name>
</gene>
<dbReference type="EMBL" id="FNSH01000001">
    <property type="protein sequence ID" value="SEB43970.1"/>
    <property type="molecule type" value="Genomic_DNA"/>
</dbReference>
<evidence type="ECO:0000313" key="1">
    <source>
        <dbReference type="EMBL" id="SEB43970.1"/>
    </source>
</evidence>
<comment type="caution">
    <text evidence="1">The sequence shown here is derived from an EMBL/GenBank/DDBJ whole genome shotgun (WGS) entry which is preliminary data.</text>
</comment>
<dbReference type="AlphaFoldDB" id="A0AB38A4V2"/>
<evidence type="ECO:0008006" key="3">
    <source>
        <dbReference type="Google" id="ProtNLM"/>
    </source>
</evidence>
<accession>A0AB38A4V2</accession>